<dbReference type="GO" id="GO:0004563">
    <property type="term" value="F:beta-N-acetylhexosaminidase activity"/>
    <property type="evidence" value="ECO:0007669"/>
    <property type="project" value="UniProtKB-EC"/>
</dbReference>
<accession>A0A381RKL1</accession>
<dbReference type="InterPro" id="IPR029018">
    <property type="entry name" value="Hex-like_dom2"/>
</dbReference>
<evidence type="ECO:0000313" key="8">
    <source>
        <dbReference type="EMBL" id="SUZ91478.1"/>
    </source>
</evidence>
<evidence type="ECO:0000256" key="2">
    <source>
        <dbReference type="ARBA" id="ARBA00006285"/>
    </source>
</evidence>
<dbReference type="InterPro" id="IPR017853">
    <property type="entry name" value="GH"/>
</dbReference>
<keyword evidence="4" id="KW-0378">Hydrolase</keyword>
<dbReference type="GO" id="GO:0005975">
    <property type="term" value="P:carbohydrate metabolic process"/>
    <property type="evidence" value="ECO:0007669"/>
    <property type="project" value="InterPro"/>
</dbReference>
<dbReference type="PANTHER" id="PTHR22600:SF57">
    <property type="entry name" value="BETA-N-ACETYLHEXOSAMINIDASE"/>
    <property type="match status" value="1"/>
</dbReference>
<dbReference type="CDD" id="cd06563">
    <property type="entry name" value="GH20_chitobiase-like"/>
    <property type="match status" value="1"/>
</dbReference>
<gene>
    <name evidence="8" type="ORF">METZ01_LOCUS44332</name>
</gene>
<dbReference type="InterPro" id="IPR008979">
    <property type="entry name" value="Galactose-bd-like_sf"/>
</dbReference>
<dbReference type="SUPFAM" id="SSF51445">
    <property type="entry name" value="(Trans)glycosidases"/>
    <property type="match status" value="1"/>
</dbReference>
<evidence type="ECO:0000256" key="3">
    <source>
        <dbReference type="ARBA" id="ARBA00012663"/>
    </source>
</evidence>
<dbReference type="InterPro" id="IPR015883">
    <property type="entry name" value="Glyco_hydro_20_cat"/>
</dbReference>
<evidence type="ECO:0000256" key="5">
    <source>
        <dbReference type="ARBA" id="ARBA00023295"/>
    </source>
</evidence>
<dbReference type="Gene3D" id="3.30.379.10">
    <property type="entry name" value="Chitobiase/beta-hexosaminidase domain 2-like"/>
    <property type="match status" value="1"/>
</dbReference>
<feature type="domain" description="Beta-hexosaminidase bacterial type N-terminal" evidence="7">
    <location>
        <begin position="4"/>
        <end position="136"/>
    </location>
</feature>
<organism evidence="8">
    <name type="scientific">marine metagenome</name>
    <dbReference type="NCBI Taxonomy" id="408172"/>
    <lineage>
        <taxon>unclassified sequences</taxon>
        <taxon>metagenomes</taxon>
        <taxon>ecological metagenomes</taxon>
    </lineage>
</organism>
<dbReference type="InterPro" id="IPR015882">
    <property type="entry name" value="HEX_bac_N"/>
</dbReference>
<proteinExistence type="inferred from homology"/>
<dbReference type="Gene3D" id="3.20.20.80">
    <property type="entry name" value="Glycosidases"/>
    <property type="match status" value="1"/>
</dbReference>
<evidence type="ECO:0000256" key="4">
    <source>
        <dbReference type="ARBA" id="ARBA00022801"/>
    </source>
</evidence>
<dbReference type="SUPFAM" id="SSF55545">
    <property type="entry name" value="beta-N-acetylhexosaminidase-like domain"/>
    <property type="match status" value="1"/>
</dbReference>
<comment type="catalytic activity">
    <reaction evidence="1">
        <text>Hydrolysis of terminal non-reducing N-acetyl-D-hexosamine residues in N-acetyl-beta-D-hexosaminides.</text>
        <dbReference type="EC" id="3.2.1.52"/>
    </reaction>
</comment>
<dbReference type="GO" id="GO:0030203">
    <property type="term" value="P:glycosaminoglycan metabolic process"/>
    <property type="evidence" value="ECO:0007669"/>
    <property type="project" value="TreeGrafter"/>
</dbReference>
<dbReference type="EC" id="3.2.1.52" evidence="3"/>
<dbReference type="SUPFAM" id="SSF49785">
    <property type="entry name" value="Galactose-binding domain-like"/>
    <property type="match status" value="1"/>
</dbReference>
<name>A0A381RKL1_9ZZZZ</name>
<dbReference type="Pfam" id="PF02838">
    <property type="entry name" value="Glyco_hydro_20b"/>
    <property type="match status" value="1"/>
</dbReference>
<comment type="similarity">
    <text evidence="2">Belongs to the glycosyl hydrolase 20 family.</text>
</comment>
<dbReference type="Pfam" id="PF00728">
    <property type="entry name" value="Glyco_hydro_20"/>
    <property type="match status" value="1"/>
</dbReference>
<sequence length="755" mass="86059">MSDPNLIPMPSSIKNFPGEFDIQLISSIVLKNNSKGEKNCAKLFQGYLKPIGHISICSIKEGQENQLHIELETSYQIDNEGYSLVIGKNDAIYLRASTASGLFYGFQTFRQMCDPSLEKRKKPEITTIPNCEIKDAPRFAYRGMHLDVSRHFFDVGFIKTYIDMIAFHKMNVFHWHLTDDNGWRIEIKKYPGLTDKSAWRVDRRHDPWKEWSPIKPNESPTYGGFYTQDEIKEVEQYASERNITVIPEIEMPGHTSEVFAAYPELSCNKNIIPVNPGSYWPNVDIFCAGNDDVFTFLENILGEIIELFPGDYIHIGGDEAEKTYWKTCPLCQKRINEEGLKDEHELQSWFIKRIEKFIIKNNKKLIGWDEILEGGLAPSATVMSWRGVHGGIESARAGHDVIMCPTSHCYFDHHQAAPEFSPDAFGGYTTLKKVYSFDPIPEELSKNQSNYILGGQGNLWTEYVQTPDLAQYRVLPRMAALSEVLWTGSGSYTFENFYYRLIDIEKRFDQLGWTYAPGSFTVSIQPEFKSTDKGFYINLTSEKPDKTIRFTTNGKDPTIDSTAFSGPIMINQTTTIKAALFINEEQAGLISEKTIFAHKAMGKKVKYNNMYKKRYAGTGAITLVDGITGTTVYNDGFWQGWEKNDLDVIIDLEKVDQLNKVSIGFLESHDSWIFLPTEVSFSFSNDGISFELGQKINVKNGEKNGEPNRYLVEALGLKTQARYVKVKAKNQRICPEWHVGAGEKTWLFCDEIVIE</sequence>
<dbReference type="GO" id="GO:0016020">
    <property type="term" value="C:membrane"/>
    <property type="evidence" value="ECO:0007669"/>
    <property type="project" value="TreeGrafter"/>
</dbReference>
<dbReference type="InterPro" id="IPR026876">
    <property type="entry name" value="Fn3_assoc_repeat"/>
</dbReference>
<dbReference type="PRINTS" id="PR00738">
    <property type="entry name" value="GLHYDRLASE20"/>
</dbReference>
<dbReference type="Gene3D" id="2.60.120.260">
    <property type="entry name" value="Galactose-binding domain-like"/>
    <property type="match status" value="1"/>
</dbReference>
<protein>
    <recommendedName>
        <fullName evidence="3">beta-N-acetylhexosaminidase</fullName>
        <ecNumber evidence="3">3.2.1.52</ecNumber>
    </recommendedName>
</protein>
<dbReference type="EMBL" id="UINC01001978">
    <property type="protein sequence ID" value="SUZ91478.1"/>
    <property type="molecule type" value="Genomic_DNA"/>
</dbReference>
<dbReference type="PANTHER" id="PTHR22600">
    <property type="entry name" value="BETA-HEXOSAMINIDASE"/>
    <property type="match status" value="1"/>
</dbReference>
<evidence type="ECO:0000256" key="1">
    <source>
        <dbReference type="ARBA" id="ARBA00001231"/>
    </source>
</evidence>
<reference evidence="8" key="1">
    <citation type="submission" date="2018-05" db="EMBL/GenBank/DDBJ databases">
        <authorList>
            <person name="Lanie J.A."/>
            <person name="Ng W.-L."/>
            <person name="Kazmierczak K.M."/>
            <person name="Andrzejewski T.M."/>
            <person name="Davidsen T.M."/>
            <person name="Wayne K.J."/>
            <person name="Tettelin H."/>
            <person name="Glass J.I."/>
            <person name="Rusch D."/>
            <person name="Podicherti R."/>
            <person name="Tsui H.-C.T."/>
            <person name="Winkler M.E."/>
        </authorList>
    </citation>
    <scope>NUCLEOTIDE SEQUENCE</scope>
</reference>
<evidence type="ECO:0000259" key="7">
    <source>
        <dbReference type="Pfam" id="PF02838"/>
    </source>
</evidence>
<feature type="domain" description="Glycoside hydrolase family 20 catalytic" evidence="6">
    <location>
        <begin position="139"/>
        <end position="488"/>
    </location>
</feature>
<dbReference type="AlphaFoldDB" id="A0A381RKL1"/>
<evidence type="ECO:0000259" key="6">
    <source>
        <dbReference type="Pfam" id="PF00728"/>
    </source>
</evidence>
<keyword evidence="5" id="KW-0326">Glycosidase</keyword>
<dbReference type="InterPro" id="IPR025705">
    <property type="entry name" value="Beta_hexosaminidase_sua/sub"/>
</dbReference>
<dbReference type="Pfam" id="PF13287">
    <property type="entry name" value="Fn3_assoc"/>
    <property type="match status" value="1"/>
</dbReference>